<keyword evidence="5" id="KW-1185">Reference proteome</keyword>
<evidence type="ECO:0000313" key="4">
    <source>
        <dbReference type="EMBL" id="PKW16465.1"/>
    </source>
</evidence>
<dbReference type="STRING" id="994479.GCA_000194155_07247"/>
<dbReference type="AlphaFoldDB" id="A0A2N3Y0M5"/>
<feature type="domain" description="Thioesterase TesA-like" evidence="3">
    <location>
        <begin position="25"/>
        <end position="232"/>
    </location>
</feature>
<comment type="caution">
    <text evidence="4">The sequence shown here is derived from an EMBL/GenBank/DDBJ whole genome shotgun (WGS) entry which is preliminary data.</text>
</comment>
<evidence type="ECO:0000313" key="5">
    <source>
        <dbReference type="Proteomes" id="UP000233786"/>
    </source>
</evidence>
<protein>
    <submittedName>
        <fullName evidence="4">Pyochelin biosynthetic protein PchC</fullName>
    </submittedName>
</protein>
<dbReference type="Pfam" id="PF00975">
    <property type="entry name" value="Thioesterase"/>
    <property type="match status" value="1"/>
</dbReference>
<dbReference type="InterPro" id="IPR001031">
    <property type="entry name" value="Thioesterase"/>
</dbReference>
<sequence>MTMSSRLGPWLRRYAPRPAAAVRLVCMPHAGGGAGAYRAWAALLPPSVELVAVQYPGREDRFTEPLAESMDELVEGIAGAVRRIADRPYLVFGHSMGATVAYETVQRLRRLNVVEPDWLLVSGRPAPHQAEPGDVHLRDDDGLCAELVRLGGTDTDVLSDPDLRAVVLGYVRGDYRVIETYRPRPEPKLTCPIGVFVGDTDPELDVAGAQGWRSMTAGRTDVESFEGNHFYLGPRRREVIAAILRRLDPAVARTGPEWTDMP</sequence>
<dbReference type="InterPro" id="IPR029058">
    <property type="entry name" value="AB_hydrolase_fold"/>
</dbReference>
<dbReference type="SUPFAM" id="SSF53474">
    <property type="entry name" value="alpha/beta-Hydrolases"/>
    <property type="match status" value="1"/>
</dbReference>
<organism evidence="4 5">
    <name type="scientific">Saccharopolyspora spinosa</name>
    <dbReference type="NCBI Taxonomy" id="60894"/>
    <lineage>
        <taxon>Bacteria</taxon>
        <taxon>Bacillati</taxon>
        <taxon>Actinomycetota</taxon>
        <taxon>Actinomycetes</taxon>
        <taxon>Pseudonocardiales</taxon>
        <taxon>Pseudonocardiaceae</taxon>
        <taxon>Saccharopolyspora</taxon>
    </lineage>
</organism>
<dbReference type="GO" id="GO:0016787">
    <property type="term" value="F:hydrolase activity"/>
    <property type="evidence" value="ECO:0007669"/>
    <property type="project" value="UniProtKB-KW"/>
</dbReference>
<keyword evidence="2" id="KW-0378">Hydrolase</keyword>
<name>A0A2N3Y0M5_SACSN</name>
<proteinExistence type="inferred from homology"/>
<reference evidence="4" key="1">
    <citation type="submission" date="2017-12" db="EMBL/GenBank/DDBJ databases">
        <title>Sequencing the genomes of 1000 Actinobacteria strains.</title>
        <authorList>
            <person name="Klenk H.-P."/>
        </authorList>
    </citation>
    <scope>NUCLEOTIDE SEQUENCE [LARGE SCALE GENOMIC DNA]</scope>
    <source>
        <strain evidence="4">DSM 44228</strain>
    </source>
</reference>
<dbReference type="Proteomes" id="UP000233786">
    <property type="component" value="Unassembled WGS sequence"/>
</dbReference>
<accession>A0A2N3Y0M5</accession>
<dbReference type="GO" id="GO:0008610">
    <property type="term" value="P:lipid biosynthetic process"/>
    <property type="evidence" value="ECO:0007669"/>
    <property type="project" value="TreeGrafter"/>
</dbReference>
<dbReference type="InterPro" id="IPR020802">
    <property type="entry name" value="TesA-like"/>
</dbReference>
<evidence type="ECO:0000256" key="1">
    <source>
        <dbReference type="ARBA" id="ARBA00007169"/>
    </source>
</evidence>
<dbReference type="EMBL" id="PJNB01000001">
    <property type="protein sequence ID" value="PKW16465.1"/>
    <property type="molecule type" value="Genomic_DNA"/>
</dbReference>
<evidence type="ECO:0000259" key="3">
    <source>
        <dbReference type="SMART" id="SM00824"/>
    </source>
</evidence>
<evidence type="ECO:0000256" key="2">
    <source>
        <dbReference type="ARBA" id="ARBA00022801"/>
    </source>
</evidence>
<gene>
    <name evidence="4" type="ORF">A8926_4298</name>
</gene>
<dbReference type="PANTHER" id="PTHR11487">
    <property type="entry name" value="THIOESTERASE"/>
    <property type="match status" value="1"/>
</dbReference>
<dbReference type="Gene3D" id="3.40.50.1820">
    <property type="entry name" value="alpha/beta hydrolase"/>
    <property type="match status" value="1"/>
</dbReference>
<dbReference type="SMART" id="SM00824">
    <property type="entry name" value="PKS_TE"/>
    <property type="match status" value="1"/>
</dbReference>
<dbReference type="InterPro" id="IPR012223">
    <property type="entry name" value="TEII"/>
</dbReference>
<comment type="similarity">
    <text evidence="1">Belongs to the thioesterase family.</text>
</comment>
<dbReference type="PANTHER" id="PTHR11487:SF0">
    <property type="entry name" value="S-ACYL FATTY ACID SYNTHASE THIOESTERASE, MEDIUM CHAIN"/>
    <property type="match status" value="1"/>
</dbReference>